<dbReference type="ESTHER" id="aroae-q5p072">
    <property type="family name" value="6_AlphaBeta_hydrolase"/>
</dbReference>
<dbReference type="EMBL" id="CR555306">
    <property type="protein sequence ID" value="CAI09292.1"/>
    <property type="molecule type" value="Genomic_DNA"/>
</dbReference>
<dbReference type="eggNOG" id="COG2267">
    <property type="taxonomic scope" value="Bacteria"/>
</dbReference>
<dbReference type="InterPro" id="IPR000073">
    <property type="entry name" value="AB_hydrolase_1"/>
</dbReference>
<proteinExistence type="predicted"/>
<name>Q5P072_AROAE</name>
<dbReference type="InterPro" id="IPR029058">
    <property type="entry name" value="AB_hydrolase_fold"/>
</dbReference>
<dbReference type="Gene3D" id="3.40.50.1820">
    <property type="entry name" value="alpha/beta hydrolase"/>
    <property type="match status" value="1"/>
</dbReference>
<dbReference type="HOGENOM" id="CLU_075806_0_0_4"/>
<protein>
    <recommendedName>
        <fullName evidence="1">AB hydrolase-1 domain-containing protein</fullName>
    </recommendedName>
</protein>
<evidence type="ECO:0000313" key="2">
    <source>
        <dbReference type="EMBL" id="CAI09292.1"/>
    </source>
</evidence>
<reference evidence="2 3" key="1">
    <citation type="journal article" date="2005" name="Arch. Microbiol.">
        <title>The genome sequence of an anaerobic aromatic-degrading denitrifying bacterium, strain EbN1.</title>
        <authorList>
            <person name="Rabus R."/>
            <person name="Kube M."/>
            <person name="Heider J."/>
            <person name="Beck A."/>
            <person name="Heitmann K."/>
            <person name="Widdel F."/>
            <person name="Reinhardt R."/>
        </authorList>
    </citation>
    <scope>NUCLEOTIDE SEQUENCE [LARGE SCALE GENOMIC DNA]</scope>
    <source>
        <strain evidence="2 3">EbN1</strain>
    </source>
</reference>
<feature type="domain" description="AB hydrolase-1" evidence="1">
    <location>
        <begin position="14"/>
        <end position="179"/>
    </location>
</feature>
<dbReference type="Proteomes" id="UP000006552">
    <property type="component" value="Chromosome"/>
</dbReference>
<gene>
    <name evidence="2" type="ORF">ebA5559</name>
</gene>
<dbReference type="Pfam" id="PF00561">
    <property type="entry name" value="Abhydrolase_1"/>
    <property type="match status" value="1"/>
</dbReference>
<accession>Q5P072</accession>
<dbReference type="SUPFAM" id="SSF53474">
    <property type="entry name" value="alpha/beta-Hydrolases"/>
    <property type="match status" value="1"/>
</dbReference>
<dbReference type="STRING" id="76114.ebA5559"/>
<dbReference type="KEGG" id="eba:ebA5559"/>
<keyword evidence="3" id="KW-1185">Reference proteome</keyword>
<sequence length="197" mass="22259">MPRIAEDCRSTLFRLGVDPPYRLLALSLGAMVALAWADRHPAEIAECVLINTSLRTYSPFYRRLRPRSYARLLYLALRDDARACETMILRLTSGQRDERLVDEWVTLRVRHPVTLANAVRQLFAAARYRPPRDRPAPPVLVLASRNDRLVHVACSKAIAAAWNCSLRIHPYAGHDLPLDDGAWVAEQVRHWTDGGGA</sequence>
<organism evidence="2 3">
    <name type="scientific">Aromatoleum aromaticum (strain DSM 19018 / LMG 30748 / EbN1)</name>
    <name type="common">Azoarcus sp. (strain EbN1)</name>
    <dbReference type="NCBI Taxonomy" id="76114"/>
    <lineage>
        <taxon>Bacteria</taxon>
        <taxon>Pseudomonadati</taxon>
        <taxon>Pseudomonadota</taxon>
        <taxon>Betaproteobacteria</taxon>
        <taxon>Rhodocyclales</taxon>
        <taxon>Rhodocyclaceae</taxon>
        <taxon>Aromatoleum</taxon>
    </lineage>
</organism>
<evidence type="ECO:0000259" key="1">
    <source>
        <dbReference type="Pfam" id="PF00561"/>
    </source>
</evidence>
<dbReference type="AlphaFoldDB" id="Q5P072"/>
<evidence type="ECO:0000313" key="3">
    <source>
        <dbReference type="Proteomes" id="UP000006552"/>
    </source>
</evidence>